<name>A0A565CK36_9BRAS</name>
<dbReference type="EMBL" id="CABITT030000008">
    <property type="protein sequence ID" value="VVB13891.1"/>
    <property type="molecule type" value="Genomic_DNA"/>
</dbReference>
<accession>A0A565CK36</accession>
<evidence type="ECO:0000313" key="3">
    <source>
        <dbReference type="Proteomes" id="UP000489600"/>
    </source>
</evidence>
<organism evidence="2 3">
    <name type="scientific">Arabis nemorensis</name>
    <dbReference type="NCBI Taxonomy" id="586526"/>
    <lineage>
        <taxon>Eukaryota</taxon>
        <taxon>Viridiplantae</taxon>
        <taxon>Streptophyta</taxon>
        <taxon>Embryophyta</taxon>
        <taxon>Tracheophyta</taxon>
        <taxon>Spermatophyta</taxon>
        <taxon>Magnoliopsida</taxon>
        <taxon>eudicotyledons</taxon>
        <taxon>Gunneridae</taxon>
        <taxon>Pentapetalae</taxon>
        <taxon>rosids</taxon>
        <taxon>malvids</taxon>
        <taxon>Brassicales</taxon>
        <taxon>Brassicaceae</taxon>
        <taxon>Arabideae</taxon>
        <taxon>Arabis</taxon>
    </lineage>
</organism>
<dbReference type="Proteomes" id="UP000489600">
    <property type="component" value="Unassembled WGS sequence"/>
</dbReference>
<evidence type="ECO:0000256" key="1">
    <source>
        <dbReference type="SAM" id="MobiDB-lite"/>
    </source>
</evidence>
<keyword evidence="3" id="KW-1185">Reference proteome</keyword>
<dbReference type="OrthoDB" id="10595980at2759"/>
<comment type="caution">
    <text evidence="2">The sequence shown here is derived from an EMBL/GenBank/DDBJ whole genome shotgun (WGS) entry which is preliminary data.</text>
</comment>
<feature type="compositionally biased region" description="Basic residues" evidence="1">
    <location>
        <begin position="7"/>
        <end position="20"/>
    </location>
</feature>
<reference evidence="2" key="1">
    <citation type="submission" date="2019-07" db="EMBL/GenBank/DDBJ databases">
        <authorList>
            <person name="Dittberner H."/>
        </authorList>
    </citation>
    <scope>NUCLEOTIDE SEQUENCE [LARGE SCALE GENOMIC DNA]</scope>
</reference>
<proteinExistence type="predicted"/>
<dbReference type="AlphaFoldDB" id="A0A565CK36"/>
<protein>
    <submittedName>
        <fullName evidence="2">Uncharacterized protein</fullName>
    </submittedName>
</protein>
<sequence length="75" mass="9022">MNSGNNLKKKQRERERKRKFKTVDEVEEGEIQEDHRRVRVREEADLPIKKRSKYRLETSGLVLKPQEFVSVINQN</sequence>
<gene>
    <name evidence="2" type="ORF">ANE_LOCUS24335</name>
</gene>
<feature type="region of interest" description="Disordered" evidence="1">
    <location>
        <begin position="1"/>
        <end position="21"/>
    </location>
</feature>
<evidence type="ECO:0000313" key="2">
    <source>
        <dbReference type="EMBL" id="VVB13891.1"/>
    </source>
</evidence>